<name>A0ACD3SPV6_9BURK</name>
<dbReference type="Proteomes" id="UP000004277">
    <property type="component" value="Unassembled WGS sequence"/>
</dbReference>
<dbReference type="EMBL" id="AKCV02000015">
    <property type="protein sequence ID" value="TMS58240.1"/>
    <property type="molecule type" value="Genomic_DNA"/>
</dbReference>
<accession>A0ACD3SPV6</accession>
<sequence length="867" mass="88955">MRLSKTRRTKTTTNAPHWPTLALTALGLLIGPAMAHAAGFGPLRVQSNLGQPLQAEIDITGVTADEAQNLAVRLASADAYRAAGLTYHPIVGNLRVQLERRASGSYVAYVRSAQPVNEPFVDILVDMSWASGRVSRAYTFLLDPAGSKAPAPAVTSSAVAPGVMAPVLPDSARRSAPAPQAAPRPARATTGSTARQAAAAGGSYTVQRGDSLYSIAADAAQTQDAVSLDQMLLSLYRNNPSAFIGGNINRLKAGAVLKIPSTTQAREVPASTARREVIAHTQGFGGYRERLASSATPSADSETARQRSGRVTARVQDQAVPGGGARDELTLSRAERDGRNSLAAVNEELIAKDRALREAQERLAQLEKNLADLQRLVTLKNGEAPPGTAGATTQRGAAPADAGALTVPAVPAAAASAVAAAPVAAAQASVAAAASEAQAGAAPASETAAPAPAIAPAPAVPAPAATPVPAQPAEPGFFASLMNNPLMLAAIAALLALVGAFVWLRRRRAEGAGAQGGFEDSLLSQESTVMGGANSLFGAPGGQSVDTSQHSVFGSDFRLASTTAEANEVDPVAEADVYIAYGRDIQAEEILREALERQPERQAVRLKLLEIYANRQDVAGFNAQAEVMHAQTKGIGPEWAQAAALGLKLEPANPLYAAGGGVIGTAGAGAVAYTGGVDRVDAGDDTAMRLDGDEWLTADPALDAHTKPLALGDLELPLDAFPASQLGASPSMSSASDDTPGGLPPVRLDAGDMTLPVNPETRPLDIDLSGISLDLSDDLPTSSTSRLGEGAAQGSTVHMTDESLGPLTLPSDTGTGASQELHIKFDLAKAYVEIGDKEGARELLQEVIGQADGALRAEAEGLLAQLG</sequence>
<comment type="caution">
    <text evidence="1">The sequence shown here is derived from an EMBL/GenBank/DDBJ whole genome shotgun (WGS) entry which is preliminary data.</text>
</comment>
<proteinExistence type="predicted"/>
<protein>
    <submittedName>
        <fullName evidence="1">FimV family protein</fullName>
    </submittedName>
</protein>
<evidence type="ECO:0000313" key="2">
    <source>
        <dbReference type="Proteomes" id="UP000004277"/>
    </source>
</evidence>
<organism evidence="1 2">
    <name type="scientific">Imbroritus primus</name>
    <dbReference type="NCBI Taxonomy" id="3058603"/>
    <lineage>
        <taxon>Bacteria</taxon>
        <taxon>Pseudomonadati</taxon>
        <taxon>Pseudomonadota</taxon>
        <taxon>Betaproteobacteria</taxon>
        <taxon>Burkholderiales</taxon>
        <taxon>Burkholderiaceae</taxon>
        <taxon>Imbroritus</taxon>
    </lineage>
</organism>
<reference evidence="1" key="1">
    <citation type="submission" date="2019-05" db="EMBL/GenBank/DDBJ databases">
        <title>Revised genome assembly of Burkholderiaceae (previously Ralstonia) sp. PBA.</title>
        <authorList>
            <person name="Gan H.M."/>
        </authorList>
    </citation>
    <scope>NUCLEOTIDE SEQUENCE</scope>
    <source>
        <strain evidence="1">PBA</strain>
    </source>
</reference>
<keyword evidence="2" id="KW-1185">Reference proteome</keyword>
<gene>
    <name evidence="1" type="ORF">MW7_005670</name>
</gene>
<evidence type="ECO:0000313" key="1">
    <source>
        <dbReference type="EMBL" id="TMS58240.1"/>
    </source>
</evidence>